<organism evidence="1 2">
    <name type="scientific">Tanacetum coccineum</name>
    <dbReference type="NCBI Taxonomy" id="301880"/>
    <lineage>
        <taxon>Eukaryota</taxon>
        <taxon>Viridiplantae</taxon>
        <taxon>Streptophyta</taxon>
        <taxon>Embryophyta</taxon>
        <taxon>Tracheophyta</taxon>
        <taxon>Spermatophyta</taxon>
        <taxon>Magnoliopsida</taxon>
        <taxon>eudicotyledons</taxon>
        <taxon>Gunneridae</taxon>
        <taxon>Pentapetalae</taxon>
        <taxon>asterids</taxon>
        <taxon>campanulids</taxon>
        <taxon>Asterales</taxon>
        <taxon>Asteraceae</taxon>
        <taxon>Asteroideae</taxon>
        <taxon>Anthemideae</taxon>
        <taxon>Anthemidinae</taxon>
        <taxon>Tanacetum</taxon>
    </lineage>
</organism>
<accession>A0ABQ4WHC6</accession>
<reference evidence="1" key="2">
    <citation type="submission" date="2022-01" db="EMBL/GenBank/DDBJ databases">
        <authorList>
            <person name="Yamashiro T."/>
            <person name="Shiraishi A."/>
            <person name="Satake H."/>
            <person name="Nakayama K."/>
        </authorList>
    </citation>
    <scope>NUCLEOTIDE SEQUENCE</scope>
</reference>
<gene>
    <name evidence="1" type="ORF">Tco_0625619</name>
</gene>
<comment type="caution">
    <text evidence="1">The sequence shown here is derived from an EMBL/GenBank/DDBJ whole genome shotgun (WGS) entry which is preliminary data.</text>
</comment>
<protein>
    <submittedName>
        <fullName evidence="1">Uncharacterized protein</fullName>
    </submittedName>
</protein>
<evidence type="ECO:0000313" key="2">
    <source>
        <dbReference type="Proteomes" id="UP001151760"/>
    </source>
</evidence>
<sequence length="221" mass="25334">MLLRIAKFQSFDKTLEAFDKVAQTVDDWCCDKADAMRFLFSGPGSANMHARKKNSTEPLVKVHNARSRWCLYKMVDSMGSYLSVSFGNKWKEVAVIHGLTEVHEEDLKACYKRTIDMVKFCYDTTLRPWFKEEPLKCEKTKKVEGGCDHAKEENPQEHDGSSKNGLGVIRENTHEYFENVQRSETRFDVILEGNNDTDVDQMADQEDGANTLETDDFVVIT</sequence>
<evidence type="ECO:0000313" key="1">
    <source>
        <dbReference type="EMBL" id="GJS52257.1"/>
    </source>
</evidence>
<name>A0ABQ4WHC6_9ASTR</name>
<dbReference type="EMBL" id="BQNB010008643">
    <property type="protein sequence ID" value="GJS52257.1"/>
    <property type="molecule type" value="Genomic_DNA"/>
</dbReference>
<reference evidence="1" key="1">
    <citation type="journal article" date="2022" name="Int. J. Mol. Sci.">
        <title>Draft Genome of Tanacetum Coccineum: Genomic Comparison of Closely Related Tanacetum-Family Plants.</title>
        <authorList>
            <person name="Yamashiro T."/>
            <person name="Shiraishi A."/>
            <person name="Nakayama K."/>
            <person name="Satake H."/>
        </authorList>
    </citation>
    <scope>NUCLEOTIDE SEQUENCE</scope>
</reference>
<proteinExistence type="predicted"/>
<dbReference type="Proteomes" id="UP001151760">
    <property type="component" value="Unassembled WGS sequence"/>
</dbReference>
<keyword evidence="2" id="KW-1185">Reference proteome</keyword>